<organism evidence="1 2">
    <name type="scientific">Parelaphostrongylus tenuis</name>
    <name type="common">Meningeal worm</name>
    <dbReference type="NCBI Taxonomy" id="148309"/>
    <lineage>
        <taxon>Eukaryota</taxon>
        <taxon>Metazoa</taxon>
        <taxon>Ecdysozoa</taxon>
        <taxon>Nematoda</taxon>
        <taxon>Chromadorea</taxon>
        <taxon>Rhabditida</taxon>
        <taxon>Rhabditina</taxon>
        <taxon>Rhabditomorpha</taxon>
        <taxon>Strongyloidea</taxon>
        <taxon>Metastrongylidae</taxon>
        <taxon>Parelaphostrongylus</taxon>
    </lineage>
</organism>
<evidence type="ECO:0000313" key="2">
    <source>
        <dbReference type="Proteomes" id="UP001196413"/>
    </source>
</evidence>
<reference evidence="1" key="1">
    <citation type="submission" date="2021-06" db="EMBL/GenBank/DDBJ databases">
        <title>Parelaphostrongylus tenuis whole genome reference sequence.</title>
        <authorList>
            <person name="Garwood T.J."/>
            <person name="Larsen P.A."/>
            <person name="Fountain-Jones N.M."/>
            <person name="Garbe J.R."/>
            <person name="Macchietto M.G."/>
            <person name="Kania S.A."/>
            <person name="Gerhold R.W."/>
            <person name="Richards J.E."/>
            <person name="Wolf T.M."/>
        </authorList>
    </citation>
    <scope>NUCLEOTIDE SEQUENCE</scope>
    <source>
        <strain evidence="1">MNPRO001-30</strain>
        <tissue evidence="1">Meninges</tissue>
    </source>
</reference>
<evidence type="ECO:0000313" key="1">
    <source>
        <dbReference type="EMBL" id="KAJ1362616.1"/>
    </source>
</evidence>
<protein>
    <submittedName>
        <fullName evidence="1">Uncharacterized protein</fullName>
    </submittedName>
</protein>
<gene>
    <name evidence="1" type="ORF">KIN20_022233</name>
</gene>
<keyword evidence="2" id="KW-1185">Reference proteome</keyword>
<dbReference type="EMBL" id="JAHQIW010004496">
    <property type="protein sequence ID" value="KAJ1362616.1"/>
    <property type="molecule type" value="Genomic_DNA"/>
</dbReference>
<name>A0AAD5N5F0_PARTN</name>
<comment type="caution">
    <text evidence="1">The sequence shown here is derived from an EMBL/GenBank/DDBJ whole genome shotgun (WGS) entry which is preliminary data.</text>
</comment>
<dbReference type="AlphaFoldDB" id="A0AAD5N5F0"/>
<accession>A0AAD5N5F0</accession>
<proteinExistence type="predicted"/>
<dbReference type="Proteomes" id="UP001196413">
    <property type="component" value="Unassembled WGS sequence"/>
</dbReference>
<sequence length="129" mass="14714">MEESELRRFVRRSLTECKRVLEAVESVSCSTGRQTDPPLLETSTFPKLFSVYLSLLDEHWSESVRLHAIAALSLFINMITMELLGRSGDYLTSKSSLWLPFAVYSVRILFADFVHRPSEGVGERGDRSR</sequence>